<dbReference type="Gene3D" id="3.40.50.1820">
    <property type="entry name" value="alpha/beta hydrolase"/>
    <property type="match status" value="1"/>
</dbReference>
<evidence type="ECO:0000259" key="1">
    <source>
        <dbReference type="Pfam" id="PF00561"/>
    </source>
</evidence>
<evidence type="ECO:0000313" key="2">
    <source>
        <dbReference type="EMBL" id="KAL2514396.1"/>
    </source>
</evidence>
<gene>
    <name evidence="2" type="ORF">Fot_28367</name>
</gene>
<dbReference type="InterPro" id="IPR029058">
    <property type="entry name" value="AB_hydrolase_fold"/>
</dbReference>
<dbReference type="InterPro" id="IPR000073">
    <property type="entry name" value="AB_hydrolase_1"/>
</dbReference>
<dbReference type="PANTHER" id="PTHR45763:SF8">
    <property type="entry name" value="ALPHA_BETA-HYDROLASES SUPERFAMILY PROTEIN"/>
    <property type="match status" value="1"/>
</dbReference>
<protein>
    <submittedName>
        <fullName evidence="2">Alpha/beta-hydrolase superfamily protein</fullName>
    </submittedName>
</protein>
<accession>A0ABD1TNS8</accession>
<dbReference type="Proteomes" id="UP001604277">
    <property type="component" value="Unassembled WGS sequence"/>
</dbReference>
<organism evidence="2 3">
    <name type="scientific">Forsythia ovata</name>
    <dbReference type="NCBI Taxonomy" id="205694"/>
    <lineage>
        <taxon>Eukaryota</taxon>
        <taxon>Viridiplantae</taxon>
        <taxon>Streptophyta</taxon>
        <taxon>Embryophyta</taxon>
        <taxon>Tracheophyta</taxon>
        <taxon>Spermatophyta</taxon>
        <taxon>Magnoliopsida</taxon>
        <taxon>eudicotyledons</taxon>
        <taxon>Gunneridae</taxon>
        <taxon>Pentapetalae</taxon>
        <taxon>asterids</taxon>
        <taxon>lamiids</taxon>
        <taxon>Lamiales</taxon>
        <taxon>Oleaceae</taxon>
        <taxon>Forsythieae</taxon>
        <taxon>Forsythia</taxon>
    </lineage>
</organism>
<proteinExistence type="predicted"/>
<dbReference type="PANTHER" id="PTHR45763">
    <property type="entry name" value="HYDROLASE, ALPHA/BETA FOLD FAMILY PROTEIN, EXPRESSED-RELATED"/>
    <property type="match status" value="1"/>
</dbReference>
<name>A0ABD1TNS8_9LAMI</name>
<sequence>MTSMEGTAELNSWREELESLVEDTGIPFAGDGIGILTPESTTNQSLFESVNTEETAESFNDQIKGFAKAWAELMTELGKGCKDVVQQTLLTEESYIVKKTKGPLKEVSVKLRFFNEFLPEDRDPVHAWSVIFFVFILALAALTVNKYDSNHQTVKKVYVHPPSAVRVMLPDGRYMAYCEVGVPADKARFSLVTPHSFLSSRLAGIPGVKASLLEEYGVRLITYDLPGFGESDPHPNRSLSSSALDMSYLAEAVGVKGKFWVLGYSSGSLHAWAALKYIPNRIEGAAMFAPLINPYESSMTKEEMSGTWKNWTRRRKFLYYLARRFPKFLGYFYHRTFLSGKHGQINKWLSLSLWNKDKTLVKTSDFEEFWQRDVEESIRQGNTKPFIEESMLQVSNWGFSLMDLQVQRKCQRKGIFPWLQFMYGEAECELTGFLGPIHIWQGMDDMVVPPTMTDYVARVIPNAFLHRLPEEGHFSYFFLCNECHKQIFTTLFGNPQGPLDTVDVAPTKENGEVESTCADSAIGI</sequence>
<dbReference type="GO" id="GO:0016787">
    <property type="term" value="F:hydrolase activity"/>
    <property type="evidence" value="ECO:0007669"/>
    <property type="project" value="UniProtKB-ARBA"/>
</dbReference>
<reference evidence="3" key="1">
    <citation type="submission" date="2024-07" db="EMBL/GenBank/DDBJ databases">
        <title>Two chromosome-level genome assemblies of Korean endemic species Abeliophyllum distichum and Forsythia ovata (Oleaceae).</title>
        <authorList>
            <person name="Jang H."/>
        </authorList>
    </citation>
    <scope>NUCLEOTIDE SEQUENCE [LARGE SCALE GENOMIC DNA]</scope>
</reference>
<dbReference type="AlphaFoldDB" id="A0ABD1TNS8"/>
<comment type="caution">
    <text evidence="2">The sequence shown here is derived from an EMBL/GenBank/DDBJ whole genome shotgun (WGS) entry which is preliminary data.</text>
</comment>
<evidence type="ECO:0000313" key="3">
    <source>
        <dbReference type="Proteomes" id="UP001604277"/>
    </source>
</evidence>
<dbReference type="Pfam" id="PF00561">
    <property type="entry name" value="Abhydrolase_1"/>
    <property type="match status" value="1"/>
</dbReference>
<keyword evidence="3" id="KW-1185">Reference proteome</keyword>
<dbReference type="EMBL" id="JBFOLJ010000008">
    <property type="protein sequence ID" value="KAL2514396.1"/>
    <property type="molecule type" value="Genomic_DNA"/>
</dbReference>
<dbReference type="SUPFAM" id="SSF53474">
    <property type="entry name" value="alpha/beta-Hydrolases"/>
    <property type="match status" value="1"/>
</dbReference>
<feature type="domain" description="AB hydrolase-1" evidence="1">
    <location>
        <begin position="210"/>
        <end position="477"/>
    </location>
</feature>